<dbReference type="Gene3D" id="3.40.50.300">
    <property type="entry name" value="P-loop containing nucleotide triphosphate hydrolases"/>
    <property type="match status" value="1"/>
</dbReference>
<evidence type="ECO:0000313" key="6">
    <source>
        <dbReference type="Proteomes" id="UP000219072"/>
    </source>
</evidence>
<dbReference type="PROSITE" id="PS00211">
    <property type="entry name" value="ABC_TRANSPORTER_1"/>
    <property type="match status" value="1"/>
</dbReference>
<evidence type="ECO:0000256" key="3">
    <source>
        <dbReference type="SAM" id="MobiDB-lite"/>
    </source>
</evidence>
<dbReference type="GO" id="GO:0016887">
    <property type="term" value="F:ATP hydrolysis activity"/>
    <property type="evidence" value="ECO:0007669"/>
    <property type="project" value="InterPro"/>
</dbReference>
<dbReference type="RefSeq" id="WP_245880549.1">
    <property type="nucleotide sequence ID" value="NZ_OCNE01000007.1"/>
</dbReference>
<dbReference type="SMART" id="SM00382">
    <property type="entry name" value="AAA"/>
    <property type="match status" value="1"/>
</dbReference>
<dbReference type="InterPro" id="IPR017871">
    <property type="entry name" value="ABC_transporter-like_CS"/>
</dbReference>
<dbReference type="InterPro" id="IPR003593">
    <property type="entry name" value="AAA+_ATPase"/>
</dbReference>
<dbReference type="PANTHER" id="PTHR43394">
    <property type="entry name" value="ATP-DEPENDENT PERMEASE MDL1, MITOCHONDRIAL"/>
    <property type="match status" value="1"/>
</dbReference>
<feature type="region of interest" description="Disordered" evidence="3">
    <location>
        <begin position="1"/>
        <end position="22"/>
    </location>
</feature>
<dbReference type="InterPro" id="IPR039421">
    <property type="entry name" value="Type_1_exporter"/>
</dbReference>
<keyword evidence="6" id="KW-1185">Reference proteome</keyword>
<dbReference type="PROSITE" id="PS50893">
    <property type="entry name" value="ABC_TRANSPORTER_2"/>
    <property type="match status" value="1"/>
</dbReference>
<dbReference type="GO" id="GO:0015421">
    <property type="term" value="F:ABC-type oligopeptide transporter activity"/>
    <property type="evidence" value="ECO:0007669"/>
    <property type="project" value="TreeGrafter"/>
</dbReference>
<proteinExistence type="predicted"/>
<evidence type="ECO:0000256" key="2">
    <source>
        <dbReference type="ARBA" id="ARBA00022840"/>
    </source>
</evidence>
<dbReference type="Proteomes" id="UP000219072">
    <property type="component" value="Unassembled WGS sequence"/>
</dbReference>
<keyword evidence="1" id="KW-0547">Nucleotide-binding</keyword>
<dbReference type="InterPro" id="IPR003439">
    <property type="entry name" value="ABC_transporter-like_ATP-bd"/>
</dbReference>
<evidence type="ECO:0000313" key="5">
    <source>
        <dbReference type="EMBL" id="SOD62775.1"/>
    </source>
</evidence>
<dbReference type="Pfam" id="PF00005">
    <property type="entry name" value="ABC_tran"/>
    <property type="match status" value="1"/>
</dbReference>
<evidence type="ECO:0000259" key="4">
    <source>
        <dbReference type="PROSITE" id="PS50893"/>
    </source>
</evidence>
<accession>A0A286DVS3</accession>
<dbReference type="EMBL" id="OCNE01000007">
    <property type="protein sequence ID" value="SOD62775.1"/>
    <property type="molecule type" value="Genomic_DNA"/>
</dbReference>
<evidence type="ECO:0000256" key="1">
    <source>
        <dbReference type="ARBA" id="ARBA00022741"/>
    </source>
</evidence>
<dbReference type="SUPFAM" id="SSF52540">
    <property type="entry name" value="P-loop containing nucleoside triphosphate hydrolases"/>
    <property type="match status" value="1"/>
</dbReference>
<dbReference type="GO" id="GO:0005524">
    <property type="term" value="F:ATP binding"/>
    <property type="evidence" value="ECO:0007669"/>
    <property type="project" value="UniProtKB-KW"/>
</dbReference>
<keyword evidence="2" id="KW-0067">ATP-binding</keyword>
<dbReference type="PANTHER" id="PTHR43394:SF1">
    <property type="entry name" value="ATP-BINDING CASSETTE SUB-FAMILY B MEMBER 10, MITOCHONDRIAL"/>
    <property type="match status" value="1"/>
</dbReference>
<reference evidence="5 6" key="1">
    <citation type="submission" date="2017-09" db="EMBL/GenBank/DDBJ databases">
        <authorList>
            <person name="Ehlers B."/>
            <person name="Leendertz F.H."/>
        </authorList>
    </citation>
    <scope>NUCLEOTIDE SEQUENCE [LARGE SCALE GENOMIC DNA]</scope>
    <source>
        <strain evidence="5 6">CGMCC 4.7095</strain>
    </source>
</reference>
<protein>
    <submittedName>
        <fullName evidence="5">ABC transporter</fullName>
    </submittedName>
</protein>
<dbReference type="InterPro" id="IPR027417">
    <property type="entry name" value="P-loop_NTPase"/>
</dbReference>
<feature type="domain" description="ABC transporter" evidence="4">
    <location>
        <begin position="19"/>
        <end position="243"/>
    </location>
</feature>
<sequence length="244" mass="25442">MSIFPAPRQPRTHHTHPPTGTLNAFRHQPEGHAVLSEVSFSVRPGETVALTGPSGGGKSTCVQLALRLWDPDSGRVTLGGVDLRDLADADLRALVTAVPQRVDLLTGTIADNIALASPDAPSRRLRAAADTAGLLDSAAGLPLGLDTPVGERGTGLSGGQRARVALARALLVEPRVLVLDETLAHLDAHAEAALTAALRTHASDRITLLISHREATLRAADRVLELRAGRITVPNTGTNSTPSG</sequence>
<dbReference type="AlphaFoldDB" id="A0A286DVS3"/>
<organism evidence="5 6">
    <name type="scientific">Streptomyces zhaozhouensis</name>
    <dbReference type="NCBI Taxonomy" id="1300267"/>
    <lineage>
        <taxon>Bacteria</taxon>
        <taxon>Bacillati</taxon>
        <taxon>Actinomycetota</taxon>
        <taxon>Actinomycetes</taxon>
        <taxon>Kitasatosporales</taxon>
        <taxon>Streptomycetaceae</taxon>
        <taxon>Streptomyces</taxon>
    </lineage>
</organism>
<gene>
    <name evidence="5" type="ORF">SAMN06297387_107149</name>
</gene>
<name>A0A286DVS3_9ACTN</name>